<keyword evidence="2" id="KW-1185">Reference proteome</keyword>
<name>A0ABU1IXY0_9BACL</name>
<reference evidence="1 2" key="1">
    <citation type="submission" date="2023-07" db="EMBL/GenBank/DDBJ databases">
        <title>Genomic Encyclopedia of Type Strains, Phase IV (KMG-IV): sequencing the most valuable type-strain genomes for metagenomic binning, comparative biology and taxonomic classification.</title>
        <authorList>
            <person name="Goeker M."/>
        </authorList>
    </citation>
    <scope>NUCLEOTIDE SEQUENCE [LARGE SCALE GENOMIC DNA]</scope>
    <source>
        <strain evidence="1 2">DSM 22170</strain>
    </source>
</reference>
<comment type="caution">
    <text evidence="1">The sequence shown here is derived from an EMBL/GenBank/DDBJ whole genome shotgun (WGS) entry which is preliminary data.</text>
</comment>
<sequence>MECIVKFDVVHEQETKSLRGLIFVNEDELPNVNQLTEMLTDMKYEVKADPSDPMRYNPVNPQADYQYIHIRELDTGDKTYKEDRDLKNIVSNLLPSQNRPI</sequence>
<accession>A0ABU1IXY0</accession>
<evidence type="ECO:0000313" key="2">
    <source>
        <dbReference type="Proteomes" id="UP001185028"/>
    </source>
</evidence>
<evidence type="ECO:0000313" key="1">
    <source>
        <dbReference type="EMBL" id="MDR6244112.1"/>
    </source>
</evidence>
<proteinExistence type="predicted"/>
<dbReference type="RefSeq" id="WP_188775768.1">
    <property type="nucleotide sequence ID" value="NZ_BMMB01000005.1"/>
</dbReference>
<organism evidence="1 2">
    <name type="scientific">Paenibacillus hunanensis</name>
    <dbReference type="NCBI Taxonomy" id="539262"/>
    <lineage>
        <taxon>Bacteria</taxon>
        <taxon>Bacillati</taxon>
        <taxon>Bacillota</taxon>
        <taxon>Bacilli</taxon>
        <taxon>Bacillales</taxon>
        <taxon>Paenibacillaceae</taxon>
        <taxon>Paenibacillus</taxon>
    </lineage>
</organism>
<dbReference type="EMBL" id="JAVDQH010000006">
    <property type="protein sequence ID" value="MDR6244112.1"/>
    <property type="molecule type" value="Genomic_DNA"/>
</dbReference>
<gene>
    <name evidence="1" type="ORF">JOC58_002005</name>
</gene>
<protein>
    <submittedName>
        <fullName evidence="1">Uncharacterized protein</fullName>
    </submittedName>
</protein>
<dbReference type="Proteomes" id="UP001185028">
    <property type="component" value="Unassembled WGS sequence"/>
</dbReference>